<feature type="transmembrane region" description="Helical" evidence="1">
    <location>
        <begin position="66"/>
        <end position="85"/>
    </location>
</feature>
<keyword evidence="1" id="KW-0472">Membrane</keyword>
<reference evidence="3" key="1">
    <citation type="journal article" date="2017" name="Nat. Ecol. Evol.">
        <title>Genome expansion and lineage-specific genetic innovations in the forest pathogenic fungi Armillaria.</title>
        <authorList>
            <person name="Sipos G."/>
            <person name="Prasanna A.N."/>
            <person name="Walter M.C."/>
            <person name="O'Connor E."/>
            <person name="Balint B."/>
            <person name="Krizsan K."/>
            <person name="Kiss B."/>
            <person name="Hess J."/>
            <person name="Varga T."/>
            <person name="Slot J."/>
            <person name="Riley R."/>
            <person name="Boka B."/>
            <person name="Rigling D."/>
            <person name="Barry K."/>
            <person name="Lee J."/>
            <person name="Mihaltcheva S."/>
            <person name="LaButti K."/>
            <person name="Lipzen A."/>
            <person name="Waldron R."/>
            <person name="Moloney N.M."/>
            <person name="Sperisen C."/>
            <person name="Kredics L."/>
            <person name="Vagvoelgyi C."/>
            <person name="Patrignani A."/>
            <person name="Fitzpatrick D."/>
            <person name="Nagy I."/>
            <person name="Doyle S."/>
            <person name="Anderson J.B."/>
            <person name="Grigoriev I.V."/>
            <person name="Gueldener U."/>
            <person name="Muensterkoetter M."/>
            <person name="Nagy L.G."/>
        </authorList>
    </citation>
    <scope>NUCLEOTIDE SEQUENCE [LARGE SCALE GENOMIC DNA]</scope>
    <source>
        <strain evidence="3">28-4</strain>
    </source>
</reference>
<name>A0A2H3BC42_9AGAR</name>
<dbReference type="Proteomes" id="UP000218334">
    <property type="component" value="Unassembled WGS sequence"/>
</dbReference>
<evidence type="ECO:0000313" key="3">
    <source>
        <dbReference type="Proteomes" id="UP000218334"/>
    </source>
</evidence>
<keyword evidence="1" id="KW-1133">Transmembrane helix</keyword>
<evidence type="ECO:0000256" key="1">
    <source>
        <dbReference type="SAM" id="Phobius"/>
    </source>
</evidence>
<proteinExistence type="predicted"/>
<accession>A0A2H3BC42</accession>
<sequence>MAALDYLGPALANDLISHPINCLRDDLLYSLILPKKCPNSSGSRVCLPCTCSEHLVRLLGHGFSDFGILSSVYSTSLIVCLVAFVRDGSWRVYVDVIHFTISVISARTSFQSDTHVRRSVSHLR</sequence>
<keyword evidence="1" id="KW-0812">Transmembrane</keyword>
<gene>
    <name evidence="2" type="ORF">ARMSODRAFT_722223</name>
</gene>
<evidence type="ECO:0000313" key="2">
    <source>
        <dbReference type="EMBL" id="PBK60616.1"/>
    </source>
</evidence>
<dbReference type="AlphaFoldDB" id="A0A2H3BC42"/>
<protein>
    <submittedName>
        <fullName evidence="2">Uncharacterized protein</fullName>
    </submittedName>
</protein>
<dbReference type="EMBL" id="KZ293484">
    <property type="protein sequence ID" value="PBK60616.1"/>
    <property type="molecule type" value="Genomic_DNA"/>
</dbReference>
<keyword evidence="3" id="KW-1185">Reference proteome</keyword>
<organism evidence="2 3">
    <name type="scientific">Armillaria solidipes</name>
    <dbReference type="NCBI Taxonomy" id="1076256"/>
    <lineage>
        <taxon>Eukaryota</taxon>
        <taxon>Fungi</taxon>
        <taxon>Dikarya</taxon>
        <taxon>Basidiomycota</taxon>
        <taxon>Agaricomycotina</taxon>
        <taxon>Agaricomycetes</taxon>
        <taxon>Agaricomycetidae</taxon>
        <taxon>Agaricales</taxon>
        <taxon>Marasmiineae</taxon>
        <taxon>Physalacriaceae</taxon>
        <taxon>Armillaria</taxon>
    </lineage>
</organism>